<sequence length="25" mass="2983">MTRTSSWRSMRGPGSAWGRTWRICR</sequence>
<dbReference type="EMBL" id="CAMGYJ010000005">
    <property type="protein sequence ID" value="CAI0417252.1"/>
    <property type="molecule type" value="Genomic_DNA"/>
</dbReference>
<evidence type="ECO:0000313" key="2">
    <source>
        <dbReference type="EMBL" id="CAI0417252.1"/>
    </source>
</evidence>
<protein>
    <submittedName>
        <fullName evidence="2">Uncharacterized protein</fullName>
    </submittedName>
</protein>
<dbReference type="Proteomes" id="UP001154282">
    <property type="component" value="Unassembled WGS sequence"/>
</dbReference>
<dbReference type="AlphaFoldDB" id="A0AAV0K4K3"/>
<proteinExistence type="predicted"/>
<organism evidence="2 3">
    <name type="scientific">Linum tenue</name>
    <dbReference type="NCBI Taxonomy" id="586396"/>
    <lineage>
        <taxon>Eukaryota</taxon>
        <taxon>Viridiplantae</taxon>
        <taxon>Streptophyta</taxon>
        <taxon>Embryophyta</taxon>
        <taxon>Tracheophyta</taxon>
        <taxon>Spermatophyta</taxon>
        <taxon>Magnoliopsida</taxon>
        <taxon>eudicotyledons</taxon>
        <taxon>Gunneridae</taxon>
        <taxon>Pentapetalae</taxon>
        <taxon>rosids</taxon>
        <taxon>fabids</taxon>
        <taxon>Malpighiales</taxon>
        <taxon>Linaceae</taxon>
        <taxon>Linum</taxon>
    </lineage>
</organism>
<comment type="caution">
    <text evidence="2">The sequence shown here is derived from an EMBL/GenBank/DDBJ whole genome shotgun (WGS) entry which is preliminary data.</text>
</comment>
<accession>A0AAV0K4K3</accession>
<evidence type="ECO:0000313" key="3">
    <source>
        <dbReference type="Proteomes" id="UP001154282"/>
    </source>
</evidence>
<gene>
    <name evidence="2" type="ORF">LITE_LOCUS17244</name>
</gene>
<name>A0AAV0K4K3_9ROSI</name>
<evidence type="ECO:0000256" key="1">
    <source>
        <dbReference type="SAM" id="MobiDB-lite"/>
    </source>
</evidence>
<feature type="region of interest" description="Disordered" evidence="1">
    <location>
        <begin position="1"/>
        <end position="25"/>
    </location>
</feature>
<keyword evidence="3" id="KW-1185">Reference proteome</keyword>
<reference evidence="2" key="1">
    <citation type="submission" date="2022-08" db="EMBL/GenBank/DDBJ databases">
        <authorList>
            <person name="Gutierrez-Valencia J."/>
        </authorList>
    </citation>
    <scope>NUCLEOTIDE SEQUENCE</scope>
</reference>